<evidence type="ECO:0000313" key="11">
    <source>
        <dbReference type="EMBL" id="MFD0912738.1"/>
    </source>
</evidence>
<dbReference type="InterPro" id="IPR036890">
    <property type="entry name" value="HATPase_C_sf"/>
</dbReference>
<accession>A0ABW3F5D5</accession>
<dbReference type="InterPro" id="IPR003594">
    <property type="entry name" value="HATPase_dom"/>
</dbReference>
<dbReference type="GO" id="GO:0005524">
    <property type="term" value="F:ATP binding"/>
    <property type="evidence" value="ECO:0007669"/>
    <property type="project" value="UniProtKB-KW"/>
</dbReference>
<dbReference type="Gene3D" id="1.20.5.1930">
    <property type="match status" value="1"/>
</dbReference>
<reference evidence="12" key="1">
    <citation type="journal article" date="2019" name="Int. J. Syst. Evol. Microbiol.">
        <title>The Global Catalogue of Microorganisms (GCM) 10K type strain sequencing project: providing services to taxonomists for standard genome sequencing and annotation.</title>
        <authorList>
            <consortium name="The Broad Institute Genomics Platform"/>
            <consortium name="The Broad Institute Genome Sequencing Center for Infectious Disease"/>
            <person name="Wu L."/>
            <person name="Ma J."/>
        </authorList>
    </citation>
    <scope>NUCLEOTIDE SEQUENCE [LARGE SCALE GENOMIC DNA]</scope>
    <source>
        <strain evidence="12">CCUG 58412</strain>
    </source>
</reference>
<dbReference type="EC" id="2.7.13.3" evidence="3"/>
<dbReference type="SMART" id="SM00304">
    <property type="entry name" value="HAMP"/>
    <property type="match status" value="1"/>
</dbReference>
<evidence type="ECO:0000256" key="6">
    <source>
        <dbReference type="ARBA" id="ARBA00022777"/>
    </source>
</evidence>
<keyword evidence="5" id="KW-0808">Transferase</keyword>
<dbReference type="SUPFAM" id="SSF158472">
    <property type="entry name" value="HAMP domain-like"/>
    <property type="match status" value="1"/>
</dbReference>
<dbReference type="EMBL" id="JBHTKB010000001">
    <property type="protein sequence ID" value="MFD0912738.1"/>
    <property type="molecule type" value="Genomic_DNA"/>
</dbReference>
<evidence type="ECO:0000256" key="5">
    <source>
        <dbReference type="ARBA" id="ARBA00022679"/>
    </source>
</evidence>
<dbReference type="CDD" id="cd16917">
    <property type="entry name" value="HATPase_UhpB-NarQ-NarX-like"/>
    <property type="match status" value="1"/>
</dbReference>
<proteinExistence type="predicted"/>
<organism evidence="11 12">
    <name type="scientific">Methylophilus luteus</name>
    <dbReference type="NCBI Taxonomy" id="640108"/>
    <lineage>
        <taxon>Bacteria</taxon>
        <taxon>Pseudomonadati</taxon>
        <taxon>Pseudomonadota</taxon>
        <taxon>Betaproteobacteria</taxon>
        <taxon>Nitrosomonadales</taxon>
        <taxon>Methylophilaceae</taxon>
        <taxon>Methylophilus</taxon>
    </lineage>
</organism>
<dbReference type="RefSeq" id="WP_379055888.1">
    <property type="nucleotide sequence ID" value="NZ_JBHTKB010000001.1"/>
</dbReference>
<keyword evidence="4" id="KW-0597">Phosphoprotein</keyword>
<evidence type="ECO:0000256" key="4">
    <source>
        <dbReference type="ARBA" id="ARBA00022553"/>
    </source>
</evidence>
<feature type="domain" description="HAMP" evidence="10">
    <location>
        <begin position="172"/>
        <end position="224"/>
    </location>
</feature>
<keyword evidence="8" id="KW-0812">Transmembrane</keyword>
<evidence type="ECO:0000256" key="3">
    <source>
        <dbReference type="ARBA" id="ARBA00012438"/>
    </source>
</evidence>
<evidence type="ECO:0000259" key="9">
    <source>
        <dbReference type="PROSITE" id="PS50109"/>
    </source>
</evidence>
<name>A0ABW3F5D5_9PROT</name>
<comment type="caution">
    <text evidence="11">The sequence shown here is derived from an EMBL/GenBank/DDBJ whole genome shotgun (WGS) entry which is preliminary data.</text>
</comment>
<dbReference type="Gene3D" id="3.30.565.10">
    <property type="entry name" value="Histidine kinase-like ATPase, C-terminal domain"/>
    <property type="match status" value="1"/>
</dbReference>
<dbReference type="Gene3D" id="6.10.340.10">
    <property type="match status" value="1"/>
</dbReference>
<dbReference type="CDD" id="cd06225">
    <property type="entry name" value="HAMP"/>
    <property type="match status" value="1"/>
</dbReference>
<dbReference type="PROSITE" id="PS50885">
    <property type="entry name" value="HAMP"/>
    <property type="match status" value="1"/>
</dbReference>
<dbReference type="InterPro" id="IPR003660">
    <property type="entry name" value="HAMP_dom"/>
</dbReference>
<dbReference type="InterPro" id="IPR005467">
    <property type="entry name" value="His_kinase_dom"/>
</dbReference>
<gene>
    <name evidence="11" type="ORF">ACFQ1Z_04195</name>
</gene>
<evidence type="ECO:0000256" key="7">
    <source>
        <dbReference type="ARBA" id="ARBA00023012"/>
    </source>
</evidence>
<comment type="subcellular location">
    <subcellularLocation>
        <location evidence="2">Membrane</location>
    </subcellularLocation>
</comment>
<dbReference type="Pfam" id="PF02518">
    <property type="entry name" value="HATPase_c"/>
    <property type="match status" value="1"/>
</dbReference>
<dbReference type="SMART" id="SM00387">
    <property type="entry name" value="HATPase_c"/>
    <property type="match status" value="1"/>
</dbReference>
<dbReference type="Proteomes" id="UP001597128">
    <property type="component" value="Unassembled WGS sequence"/>
</dbReference>
<dbReference type="PROSITE" id="PS50109">
    <property type="entry name" value="HIS_KIN"/>
    <property type="match status" value="1"/>
</dbReference>
<dbReference type="PANTHER" id="PTHR24421:SF58">
    <property type="entry name" value="SIGNAL TRANSDUCTION HISTIDINE-PROTEIN KINASE_PHOSPHATASE UHPB"/>
    <property type="match status" value="1"/>
</dbReference>
<protein>
    <recommendedName>
        <fullName evidence="3">histidine kinase</fullName>
        <ecNumber evidence="3">2.7.13.3</ecNumber>
    </recommendedName>
</protein>
<evidence type="ECO:0000313" key="12">
    <source>
        <dbReference type="Proteomes" id="UP001597128"/>
    </source>
</evidence>
<dbReference type="PANTHER" id="PTHR24421">
    <property type="entry name" value="NITRATE/NITRITE SENSOR PROTEIN NARX-RELATED"/>
    <property type="match status" value="1"/>
</dbReference>
<keyword evidence="12" id="KW-1185">Reference proteome</keyword>
<sequence>MSLRFRLNLLVTMLSLAFLLAAGIVLVRDTRDSIRERVEAAMRVTVQLLDTVIVSSAMNPSLGPTHYVLQDFLKSLGYVRSSRIELYDYSNTPLYISPESTFKSEIEPPKWFVKLVSPKVETVTRRVRYGILIISSSAEGSVREAWSGFLQLIVMGSGFFVLLNLLVYGLLSHALRPVQQILRAINQIEQGDLATRLPKFPLPEFDRIGASLNQMALSLDAERQLEQNRQLTQLIQQHIEDERRSLARELHDELGQYVTAIKTFAVAIVNKTRDKTPDIAANAQTIVAAANHIYDGMHNIIRQLRPAAMDNMGLVETLRDMVAGYQAQHADLNIQLQVSGQFDPLGENVNINLYRIVQEAINNAIKHAHAQSINVHIVSAPDGLQLTIADDGVGMQPELVDQTQHFGLLGMRERVQALQGQFKIVSEPGAGRGTTLDIRLPLQAA</sequence>
<dbReference type="InterPro" id="IPR050482">
    <property type="entry name" value="Sensor_HK_TwoCompSys"/>
</dbReference>
<keyword evidence="7" id="KW-0902">Two-component regulatory system</keyword>
<dbReference type="SUPFAM" id="SSF55874">
    <property type="entry name" value="ATPase domain of HSP90 chaperone/DNA topoisomerase II/histidine kinase"/>
    <property type="match status" value="1"/>
</dbReference>
<dbReference type="Pfam" id="PF00672">
    <property type="entry name" value="HAMP"/>
    <property type="match status" value="1"/>
</dbReference>
<evidence type="ECO:0000256" key="1">
    <source>
        <dbReference type="ARBA" id="ARBA00000085"/>
    </source>
</evidence>
<keyword evidence="6" id="KW-0418">Kinase</keyword>
<evidence type="ECO:0000256" key="8">
    <source>
        <dbReference type="SAM" id="Phobius"/>
    </source>
</evidence>
<evidence type="ECO:0000256" key="2">
    <source>
        <dbReference type="ARBA" id="ARBA00004370"/>
    </source>
</evidence>
<keyword evidence="8" id="KW-0472">Membrane</keyword>
<feature type="domain" description="Histidine kinase" evidence="9">
    <location>
        <begin position="245"/>
        <end position="444"/>
    </location>
</feature>
<keyword evidence="11" id="KW-0067">ATP-binding</keyword>
<dbReference type="Pfam" id="PF07730">
    <property type="entry name" value="HisKA_3"/>
    <property type="match status" value="1"/>
</dbReference>
<feature type="transmembrane region" description="Helical" evidence="8">
    <location>
        <begin position="149"/>
        <end position="171"/>
    </location>
</feature>
<comment type="catalytic activity">
    <reaction evidence="1">
        <text>ATP + protein L-histidine = ADP + protein N-phospho-L-histidine.</text>
        <dbReference type="EC" id="2.7.13.3"/>
    </reaction>
</comment>
<feature type="transmembrane region" description="Helical" evidence="8">
    <location>
        <begin position="6"/>
        <end position="27"/>
    </location>
</feature>
<keyword evidence="11" id="KW-0547">Nucleotide-binding</keyword>
<evidence type="ECO:0000259" key="10">
    <source>
        <dbReference type="PROSITE" id="PS50885"/>
    </source>
</evidence>
<dbReference type="InterPro" id="IPR011712">
    <property type="entry name" value="Sig_transdc_His_kin_sub3_dim/P"/>
</dbReference>
<keyword evidence="8" id="KW-1133">Transmembrane helix</keyword>